<evidence type="ECO:0008006" key="3">
    <source>
        <dbReference type="Google" id="ProtNLM"/>
    </source>
</evidence>
<name>A0A2M6XB09_9BACT</name>
<dbReference type="Proteomes" id="UP000231214">
    <property type="component" value="Unassembled WGS sequence"/>
</dbReference>
<proteinExistence type="predicted"/>
<organism evidence="1 2">
    <name type="scientific">Candidatus Shapirobacteria bacterium CG09_land_8_20_14_0_10_49_15</name>
    <dbReference type="NCBI Taxonomy" id="1974482"/>
    <lineage>
        <taxon>Bacteria</taxon>
        <taxon>Candidatus Shapironibacteriota</taxon>
    </lineage>
</organism>
<reference evidence="2" key="1">
    <citation type="submission" date="2017-09" db="EMBL/GenBank/DDBJ databases">
        <title>Depth-based differentiation of microbial function through sediment-hosted aquifers and enrichment of novel symbionts in the deep terrestrial subsurface.</title>
        <authorList>
            <person name="Probst A.J."/>
            <person name="Ladd B."/>
            <person name="Jarett J.K."/>
            <person name="Geller-Mcgrath D.E."/>
            <person name="Sieber C.M.K."/>
            <person name="Emerson J.B."/>
            <person name="Anantharaman K."/>
            <person name="Thomas B.C."/>
            <person name="Malmstrom R."/>
            <person name="Stieglmeier M."/>
            <person name="Klingl A."/>
            <person name="Woyke T."/>
            <person name="Ryan C.M."/>
            <person name="Banfield J.F."/>
        </authorList>
    </citation>
    <scope>NUCLEOTIDE SEQUENCE [LARGE SCALE GENOMIC DNA]</scope>
</reference>
<protein>
    <recommendedName>
        <fullName evidence="3">HEPN domain-containing protein</fullName>
    </recommendedName>
</protein>
<evidence type="ECO:0000313" key="1">
    <source>
        <dbReference type="EMBL" id="PIU02185.1"/>
    </source>
</evidence>
<gene>
    <name evidence="1" type="ORF">COT66_01535</name>
</gene>
<dbReference type="AlphaFoldDB" id="A0A2M6XB09"/>
<comment type="caution">
    <text evidence="1">The sequence shown here is derived from an EMBL/GenBank/DDBJ whole genome shotgun (WGS) entry which is preliminary data.</text>
</comment>
<accession>A0A2M6XB09</accession>
<sequence>MGLSKYSYQADAVANLYRAAFYLAKGSKNTSLGFLKKAATKIKEKLDPAIIKMADFPRDYLKTSRDQHYWAEKILDQYTKFKNLL</sequence>
<dbReference type="EMBL" id="PEZK01000025">
    <property type="protein sequence ID" value="PIU02185.1"/>
    <property type="molecule type" value="Genomic_DNA"/>
</dbReference>
<evidence type="ECO:0000313" key="2">
    <source>
        <dbReference type="Proteomes" id="UP000231214"/>
    </source>
</evidence>